<proteinExistence type="predicted"/>
<accession>A0A6C0CJ89</accession>
<feature type="transmembrane region" description="Helical" evidence="1">
    <location>
        <begin position="6"/>
        <end position="22"/>
    </location>
</feature>
<evidence type="ECO:0000313" key="2">
    <source>
        <dbReference type="EMBL" id="QHT04836.1"/>
    </source>
</evidence>
<sequence length="119" mass="13765">MQYSLIILYSTIALAAITYYVLRDTSYTEKYGNSGGGVVLKPLTAKAESYGYMAEKVCIKDRDGEILTYYKPTHKFWIDMQDPKMPSDAFAAFDYVETDSHSHRNITFNDLKLRIHREF</sequence>
<dbReference type="AlphaFoldDB" id="A0A6C0CJ89"/>
<keyword evidence="1" id="KW-0812">Transmembrane</keyword>
<evidence type="ECO:0000256" key="1">
    <source>
        <dbReference type="SAM" id="Phobius"/>
    </source>
</evidence>
<keyword evidence="1" id="KW-1133">Transmembrane helix</keyword>
<organism evidence="2">
    <name type="scientific">viral metagenome</name>
    <dbReference type="NCBI Taxonomy" id="1070528"/>
    <lineage>
        <taxon>unclassified sequences</taxon>
        <taxon>metagenomes</taxon>
        <taxon>organismal metagenomes</taxon>
    </lineage>
</organism>
<dbReference type="EMBL" id="MN739439">
    <property type="protein sequence ID" value="QHT04836.1"/>
    <property type="molecule type" value="Genomic_DNA"/>
</dbReference>
<keyword evidence="1" id="KW-0472">Membrane</keyword>
<protein>
    <submittedName>
        <fullName evidence="2">Uncharacterized protein</fullName>
    </submittedName>
</protein>
<name>A0A6C0CJ89_9ZZZZ</name>
<reference evidence="2" key="1">
    <citation type="journal article" date="2020" name="Nature">
        <title>Giant virus diversity and host interactions through global metagenomics.</title>
        <authorList>
            <person name="Schulz F."/>
            <person name="Roux S."/>
            <person name="Paez-Espino D."/>
            <person name="Jungbluth S."/>
            <person name="Walsh D.A."/>
            <person name="Denef V.J."/>
            <person name="McMahon K.D."/>
            <person name="Konstantinidis K.T."/>
            <person name="Eloe-Fadrosh E.A."/>
            <person name="Kyrpides N.C."/>
            <person name="Woyke T."/>
        </authorList>
    </citation>
    <scope>NUCLEOTIDE SEQUENCE</scope>
    <source>
        <strain evidence="2">GVMAG-M-3300021343-4</strain>
    </source>
</reference>